<feature type="transmembrane region" description="Helical" evidence="2">
    <location>
        <begin position="7"/>
        <end position="27"/>
    </location>
</feature>
<reference evidence="3 4" key="1">
    <citation type="submission" date="2024-08" db="EMBL/GenBank/DDBJ databases">
        <title>Gnathostoma spinigerum genome.</title>
        <authorList>
            <person name="Gonzalez-Bertolin B."/>
            <person name="Monzon S."/>
            <person name="Zaballos A."/>
            <person name="Jimenez P."/>
            <person name="Dekumyoy P."/>
            <person name="Varona S."/>
            <person name="Cuesta I."/>
            <person name="Sumanam S."/>
            <person name="Adisakwattana P."/>
            <person name="Gasser R.B."/>
            <person name="Hernandez-Gonzalez A."/>
            <person name="Young N.D."/>
            <person name="Perteguer M.J."/>
        </authorList>
    </citation>
    <scope>NUCLEOTIDE SEQUENCE [LARGE SCALE GENOMIC DNA]</scope>
    <source>
        <strain evidence="3">AL3</strain>
        <tissue evidence="3">Liver</tissue>
    </source>
</reference>
<proteinExistence type="predicted"/>
<evidence type="ECO:0000313" key="4">
    <source>
        <dbReference type="Proteomes" id="UP001608902"/>
    </source>
</evidence>
<evidence type="ECO:0000256" key="2">
    <source>
        <dbReference type="SAM" id="Phobius"/>
    </source>
</evidence>
<dbReference type="AlphaFoldDB" id="A0ABD6ECP7"/>
<organism evidence="3 4">
    <name type="scientific">Gnathostoma spinigerum</name>
    <dbReference type="NCBI Taxonomy" id="75299"/>
    <lineage>
        <taxon>Eukaryota</taxon>
        <taxon>Metazoa</taxon>
        <taxon>Ecdysozoa</taxon>
        <taxon>Nematoda</taxon>
        <taxon>Chromadorea</taxon>
        <taxon>Rhabditida</taxon>
        <taxon>Spirurina</taxon>
        <taxon>Gnathostomatomorpha</taxon>
        <taxon>Gnathostomatoidea</taxon>
        <taxon>Gnathostomatidae</taxon>
        <taxon>Gnathostoma</taxon>
    </lineage>
</organism>
<name>A0ABD6ECP7_9BILA</name>
<accession>A0ABD6ECP7</accession>
<comment type="caution">
    <text evidence="3">The sequence shown here is derived from an EMBL/GenBank/DDBJ whole genome shotgun (WGS) entry which is preliminary data.</text>
</comment>
<keyword evidence="4" id="KW-1185">Reference proteome</keyword>
<evidence type="ECO:0000256" key="1">
    <source>
        <dbReference type="SAM" id="MobiDB-lite"/>
    </source>
</evidence>
<keyword evidence="2" id="KW-1133">Transmembrane helix</keyword>
<keyword evidence="2" id="KW-0472">Membrane</keyword>
<dbReference type="Proteomes" id="UP001608902">
    <property type="component" value="Unassembled WGS sequence"/>
</dbReference>
<evidence type="ECO:0000313" key="3">
    <source>
        <dbReference type="EMBL" id="MFH4977748.1"/>
    </source>
</evidence>
<protein>
    <submittedName>
        <fullName evidence="3">Uncharacterized protein</fullName>
    </submittedName>
</protein>
<keyword evidence="2" id="KW-0812">Transmembrane</keyword>
<gene>
    <name evidence="3" type="ORF">AB6A40_004457</name>
</gene>
<dbReference type="EMBL" id="JBGFUD010002576">
    <property type="protein sequence ID" value="MFH4977748.1"/>
    <property type="molecule type" value="Genomic_DNA"/>
</dbReference>
<feature type="region of interest" description="Disordered" evidence="1">
    <location>
        <begin position="159"/>
        <end position="183"/>
    </location>
</feature>
<feature type="compositionally biased region" description="Polar residues" evidence="1">
    <location>
        <begin position="159"/>
        <end position="175"/>
    </location>
</feature>
<sequence length="202" mass="22600">MEMVADLAVYISPVFALIIFSYCLYRLCLDCTKCGQSRRRSRARRPSGAYGPNIYPAPTIPPPTYDRQDSIHSNRAYVISTEDELPKYEDAVKMSYYHPPIYSITKAYEDFMPPSYERARAHTTYPSQQCRPAGPGSFRRSSSLPQLQNVLQNETLESAQHDLGSSPTAPENPSAPQLIGRSVNVPVTVHRGVTFPDVPSNI</sequence>
<feature type="region of interest" description="Disordered" evidence="1">
    <location>
        <begin position="122"/>
        <end position="142"/>
    </location>
</feature>